<organism evidence="2">
    <name type="scientific">Octopus bimaculoides</name>
    <name type="common">California two-spotted octopus</name>
    <dbReference type="NCBI Taxonomy" id="37653"/>
    <lineage>
        <taxon>Eukaryota</taxon>
        <taxon>Metazoa</taxon>
        <taxon>Spiralia</taxon>
        <taxon>Lophotrochozoa</taxon>
        <taxon>Mollusca</taxon>
        <taxon>Cephalopoda</taxon>
        <taxon>Coleoidea</taxon>
        <taxon>Octopodiformes</taxon>
        <taxon>Octopoda</taxon>
        <taxon>Incirrata</taxon>
        <taxon>Octopodidae</taxon>
        <taxon>Octopus</taxon>
    </lineage>
</organism>
<accession>A0A0L8G9N6</accession>
<sequence>MIKHHVLQFCLLKVMINKHILVPTLPSSALHLVSLFPHFIIHAFVLVVVVCVYGVVGEGMVVEPLIKESNC</sequence>
<name>A0A0L8G9N6_OCTBM</name>
<gene>
    <name evidence="2" type="ORF">OCBIM_22037679mg</name>
</gene>
<evidence type="ECO:0000313" key="2">
    <source>
        <dbReference type="EMBL" id="KOF73584.1"/>
    </source>
</evidence>
<keyword evidence="1" id="KW-0472">Membrane</keyword>
<reference evidence="2" key="1">
    <citation type="submission" date="2015-07" db="EMBL/GenBank/DDBJ databases">
        <title>MeaNS - Measles Nucleotide Surveillance Program.</title>
        <authorList>
            <person name="Tran T."/>
            <person name="Druce J."/>
        </authorList>
    </citation>
    <scope>NUCLEOTIDE SEQUENCE</scope>
    <source>
        <strain evidence="2">UCB-OBI-ISO-001</strain>
        <tissue evidence="2">Gonad</tissue>
    </source>
</reference>
<evidence type="ECO:0000256" key="1">
    <source>
        <dbReference type="SAM" id="Phobius"/>
    </source>
</evidence>
<keyword evidence="1" id="KW-0812">Transmembrane</keyword>
<proteinExistence type="predicted"/>
<dbReference type="EMBL" id="KQ423100">
    <property type="protein sequence ID" value="KOF73584.1"/>
    <property type="molecule type" value="Genomic_DNA"/>
</dbReference>
<feature type="transmembrane region" description="Helical" evidence="1">
    <location>
        <begin position="35"/>
        <end position="56"/>
    </location>
</feature>
<keyword evidence="1" id="KW-1133">Transmembrane helix</keyword>
<protein>
    <submittedName>
        <fullName evidence="2">Uncharacterized protein</fullName>
    </submittedName>
</protein>
<dbReference type="AlphaFoldDB" id="A0A0L8G9N6"/>